<comment type="caution">
    <text evidence="1">The sequence shown here is derived from an EMBL/GenBank/DDBJ whole genome shotgun (WGS) entry which is preliminary data.</text>
</comment>
<keyword evidence="2" id="KW-1185">Reference proteome</keyword>
<evidence type="ECO:0000313" key="2">
    <source>
        <dbReference type="Proteomes" id="UP000315133"/>
    </source>
</evidence>
<protein>
    <submittedName>
        <fullName evidence="1">2,3-dimethylmalate lyase</fullName>
    </submittedName>
</protein>
<gene>
    <name evidence="1" type="ORF">FB476_2793</name>
</gene>
<dbReference type="PANTHER" id="PTHR42905:SF5">
    <property type="entry name" value="CARBOXYVINYL-CARBOXYPHOSPHONATE PHOSPHORYLMUTASE, CHLOROPLASTIC"/>
    <property type="match status" value="1"/>
</dbReference>
<reference evidence="1 2" key="1">
    <citation type="submission" date="2019-06" db="EMBL/GenBank/DDBJ databases">
        <title>Sequencing the genomes of 1000 actinobacteria strains.</title>
        <authorList>
            <person name="Klenk H.-P."/>
        </authorList>
    </citation>
    <scope>NUCLEOTIDE SEQUENCE [LARGE SCALE GENOMIC DNA]</scope>
    <source>
        <strain evidence="1 2">DSM 12362</strain>
    </source>
</reference>
<dbReference type="SUPFAM" id="SSF51621">
    <property type="entry name" value="Phosphoenolpyruvate/pyruvate domain"/>
    <property type="match status" value="1"/>
</dbReference>
<dbReference type="RefSeq" id="WP_170233663.1">
    <property type="nucleotide sequence ID" value="NZ_BAAAIL010000001.1"/>
</dbReference>
<sequence>MNARQKLKYLLHNGPVTQVPSVYDGLTARLAQDAGFEAVSVTGNGVSASLLGKPDIGLVSLAESAQVAHNIANAISIPVIFDADTGYGSAINVTRTVVEMEGAGVAGIKLEDQVTPKRCGVLDVPIPVVTEREYLGKIEAALWARKDDDFAIIARTDAASTLGVAAAAQRAQRAIELGADAALVVGVREPSDIKIVMDTVDAPLLTLVEEKGPLSTMDVSQIGEFGFALALYPGVIRYSMVGAARRALATLKDEGQSTSVRPLMATPDEWNQLMGLEEYFEVERRFVRGEGQAETARP</sequence>
<evidence type="ECO:0000313" key="1">
    <source>
        <dbReference type="EMBL" id="TQM91071.1"/>
    </source>
</evidence>
<dbReference type="Proteomes" id="UP000315133">
    <property type="component" value="Unassembled WGS sequence"/>
</dbReference>
<dbReference type="EMBL" id="VFPU01000002">
    <property type="protein sequence ID" value="TQM91071.1"/>
    <property type="molecule type" value="Genomic_DNA"/>
</dbReference>
<dbReference type="Pfam" id="PF13714">
    <property type="entry name" value="PEP_mutase"/>
    <property type="match status" value="1"/>
</dbReference>
<dbReference type="GO" id="GO:0016833">
    <property type="term" value="F:oxo-acid-lyase activity"/>
    <property type="evidence" value="ECO:0007669"/>
    <property type="project" value="UniProtKB-ARBA"/>
</dbReference>
<dbReference type="Gene3D" id="3.20.20.60">
    <property type="entry name" value="Phosphoenolpyruvate-binding domains"/>
    <property type="match status" value="1"/>
</dbReference>
<dbReference type="PANTHER" id="PTHR42905">
    <property type="entry name" value="PHOSPHOENOLPYRUVATE CARBOXYLASE"/>
    <property type="match status" value="1"/>
</dbReference>
<dbReference type="CDD" id="cd00377">
    <property type="entry name" value="ICL_PEPM"/>
    <property type="match status" value="1"/>
</dbReference>
<proteinExistence type="predicted"/>
<dbReference type="AlphaFoldDB" id="A0A543K7K1"/>
<organism evidence="1 2">
    <name type="scientific">Ornithinimicrobium humiphilum</name>
    <dbReference type="NCBI Taxonomy" id="125288"/>
    <lineage>
        <taxon>Bacteria</taxon>
        <taxon>Bacillati</taxon>
        <taxon>Actinomycetota</taxon>
        <taxon>Actinomycetes</taxon>
        <taxon>Micrococcales</taxon>
        <taxon>Ornithinimicrobiaceae</taxon>
        <taxon>Ornithinimicrobium</taxon>
    </lineage>
</organism>
<keyword evidence="1" id="KW-0456">Lyase</keyword>
<dbReference type="InterPro" id="IPR040442">
    <property type="entry name" value="Pyrv_kinase-like_dom_sf"/>
</dbReference>
<dbReference type="InterPro" id="IPR039556">
    <property type="entry name" value="ICL/PEPM"/>
</dbReference>
<name>A0A543K7K1_9MICO</name>
<accession>A0A543K7K1</accession>
<dbReference type="InterPro" id="IPR015813">
    <property type="entry name" value="Pyrv/PenolPyrv_kinase-like_dom"/>
</dbReference>